<keyword evidence="1" id="KW-0227">DNA damage</keyword>
<feature type="compositionally biased region" description="Basic and acidic residues" evidence="2">
    <location>
        <begin position="81"/>
        <end position="106"/>
    </location>
</feature>
<feature type="domain" description="UVR" evidence="3">
    <location>
        <begin position="52"/>
        <end position="87"/>
    </location>
</feature>
<evidence type="ECO:0000259" key="3">
    <source>
        <dbReference type="PROSITE" id="PS50151"/>
    </source>
</evidence>
<evidence type="ECO:0000256" key="1">
    <source>
        <dbReference type="ARBA" id="ARBA00023236"/>
    </source>
</evidence>
<dbReference type="GO" id="GO:0003677">
    <property type="term" value="F:DNA binding"/>
    <property type="evidence" value="ECO:0007669"/>
    <property type="project" value="InterPro"/>
</dbReference>
<dbReference type="SUPFAM" id="SSF46600">
    <property type="entry name" value="C-terminal UvrC-binding domain of UvrB"/>
    <property type="match status" value="1"/>
</dbReference>
<dbReference type="GO" id="GO:0006289">
    <property type="term" value="P:nucleotide-excision repair"/>
    <property type="evidence" value="ECO:0007669"/>
    <property type="project" value="InterPro"/>
</dbReference>
<dbReference type="EMBL" id="CADCUQ010000100">
    <property type="protein sequence ID" value="CAA9377091.1"/>
    <property type="molecule type" value="Genomic_DNA"/>
</dbReference>
<dbReference type="InterPro" id="IPR036876">
    <property type="entry name" value="UVR_dom_sf"/>
</dbReference>
<dbReference type="PANTHER" id="PTHR24029:SF0">
    <property type="entry name" value="UVRABC SYSTEM PROTEIN B"/>
    <property type="match status" value="1"/>
</dbReference>
<evidence type="ECO:0000313" key="4">
    <source>
        <dbReference type="EMBL" id="CAA9377091.1"/>
    </source>
</evidence>
<dbReference type="GO" id="GO:0009380">
    <property type="term" value="C:excinuclease repair complex"/>
    <property type="evidence" value="ECO:0007669"/>
    <property type="project" value="InterPro"/>
</dbReference>
<dbReference type="Pfam" id="PF12344">
    <property type="entry name" value="UvrB"/>
    <property type="match status" value="1"/>
</dbReference>
<dbReference type="InterPro" id="IPR024759">
    <property type="entry name" value="UvrB_YAD/RRR_dom"/>
</dbReference>
<organism evidence="4">
    <name type="scientific">uncultured Phycisphaerae bacterium</name>
    <dbReference type="NCBI Taxonomy" id="904963"/>
    <lineage>
        <taxon>Bacteria</taxon>
        <taxon>Pseudomonadati</taxon>
        <taxon>Planctomycetota</taxon>
        <taxon>Phycisphaerae</taxon>
        <taxon>environmental samples</taxon>
    </lineage>
</organism>
<reference evidence="4" key="1">
    <citation type="submission" date="2020-02" db="EMBL/GenBank/DDBJ databases">
        <authorList>
            <person name="Meier V. D."/>
        </authorList>
    </citation>
    <scope>NUCLEOTIDE SEQUENCE</scope>
    <source>
        <strain evidence="4">AVDCRST_MAG64</strain>
    </source>
</reference>
<feature type="non-terminal residue" evidence="4">
    <location>
        <position position="1"/>
    </location>
</feature>
<protein>
    <submittedName>
        <fullName evidence="4">Excinuclease ABC subunit B</fullName>
    </submittedName>
</protein>
<dbReference type="InterPro" id="IPR001943">
    <property type="entry name" value="UVR_dom"/>
</dbReference>
<accession>A0A6J4N3V3</accession>
<feature type="region of interest" description="Disordered" evidence="2">
    <location>
        <begin position="81"/>
        <end position="126"/>
    </location>
</feature>
<dbReference type="PROSITE" id="PS50151">
    <property type="entry name" value="UVR"/>
    <property type="match status" value="1"/>
</dbReference>
<dbReference type="AlphaFoldDB" id="A0A6J4N3V3"/>
<dbReference type="PANTHER" id="PTHR24029">
    <property type="entry name" value="UVRABC SYSTEM PROTEIN B"/>
    <property type="match status" value="1"/>
</dbReference>
<sequence>RRRDIQLAYNAAHGITPKTIQKAIRTSIESEIKARRTAREAIRVDETGFDQTEILRLLEEEMLEAAKNLEFERAAQLRDKLNEIKGAPRIETGRPLPRSEAEEEGNRIWQPKSSRGKHRGRKGAAK</sequence>
<dbReference type="GO" id="GO:0005524">
    <property type="term" value="F:ATP binding"/>
    <property type="evidence" value="ECO:0007669"/>
    <property type="project" value="InterPro"/>
</dbReference>
<gene>
    <name evidence="4" type="ORF">AVDCRST_MAG64-365</name>
</gene>
<dbReference type="GO" id="GO:0016887">
    <property type="term" value="F:ATP hydrolysis activity"/>
    <property type="evidence" value="ECO:0007669"/>
    <property type="project" value="InterPro"/>
</dbReference>
<evidence type="ECO:0000256" key="2">
    <source>
        <dbReference type="SAM" id="MobiDB-lite"/>
    </source>
</evidence>
<dbReference type="GO" id="GO:0009432">
    <property type="term" value="P:SOS response"/>
    <property type="evidence" value="ECO:0007669"/>
    <property type="project" value="UniProtKB-KW"/>
</dbReference>
<proteinExistence type="predicted"/>
<dbReference type="InterPro" id="IPR004807">
    <property type="entry name" value="UvrB"/>
</dbReference>
<feature type="compositionally biased region" description="Basic residues" evidence="2">
    <location>
        <begin position="114"/>
        <end position="126"/>
    </location>
</feature>
<dbReference type="Pfam" id="PF02151">
    <property type="entry name" value="UVR"/>
    <property type="match status" value="1"/>
</dbReference>
<name>A0A6J4N3V3_9BACT</name>
<dbReference type="Gene3D" id="4.10.860.10">
    <property type="entry name" value="UVR domain"/>
    <property type="match status" value="1"/>
</dbReference>
<keyword evidence="1" id="KW-0742">SOS response</keyword>